<organism evidence="1 2">
    <name type="scientific">Popillia japonica</name>
    <name type="common">Japanese beetle</name>
    <dbReference type="NCBI Taxonomy" id="7064"/>
    <lineage>
        <taxon>Eukaryota</taxon>
        <taxon>Metazoa</taxon>
        <taxon>Ecdysozoa</taxon>
        <taxon>Arthropoda</taxon>
        <taxon>Hexapoda</taxon>
        <taxon>Insecta</taxon>
        <taxon>Pterygota</taxon>
        <taxon>Neoptera</taxon>
        <taxon>Endopterygota</taxon>
        <taxon>Coleoptera</taxon>
        <taxon>Polyphaga</taxon>
        <taxon>Scarabaeiformia</taxon>
        <taxon>Scarabaeidae</taxon>
        <taxon>Rutelinae</taxon>
        <taxon>Popillia</taxon>
    </lineage>
</organism>
<keyword evidence="2" id="KW-1185">Reference proteome</keyword>
<protein>
    <submittedName>
        <fullName evidence="1">Uncharacterized protein</fullName>
    </submittedName>
</protein>
<sequence length="206" mass="23657">MNIGDICIPESLAYANVNIEQGEVVIPEMNIGDICIPESLAYANNGMCQLPSDKHDTELYCHEPIEVQPLINIDTNLPQLPSDKHDTELYCHEPIEVQPLINIDTNLPKQKPVKNKLNISELIRTNHLKSEENAEIIALCARYRDIFYDENCDLSFTNAVKHKIRTTDNDPVFTKTYRYPYHLKKEIFAQLTMTPYLRKRIGTPTT</sequence>
<dbReference type="EMBL" id="JASPKY010000917">
    <property type="protein sequence ID" value="KAK9680269.1"/>
    <property type="molecule type" value="Genomic_DNA"/>
</dbReference>
<gene>
    <name evidence="1" type="ORF">QE152_g39228</name>
</gene>
<accession>A0AAW1HUE8</accession>
<dbReference type="AlphaFoldDB" id="A0AAW1HUE8"/>
<dbReference type="Proteomes" id="UP001458880">
    <property type="component" value="Unassembled WGS sequence"/>
</dbReference>
<reference evidence="1 2" key="1">
    <citation type="journal article" date="2024" name="BMC Genomics">
        <title>De novo assembly and annotation of Popillia japonica's genome with initial clues to its potential as an invasive pest.</title>
        <authorList>
            <person name="Cucini C."/>
            <person name="Boschi S."/>
            <person name="Funari R."/>
            <person name="Cardaioli E."/>
            <person name="Iannotti N."/>
            <person name="Marturano G."/>
            <person name="Paoli F."/>
            <person name="Bruttini M."/>
            <person name="Carapelli A."/>
            <person name="Frati F."/>
            <person name="Nardi F."/>
        </authorList>
    </citation>
    <scope>NUCLEOTIDE SEQUENCE [LARGE SCALE GENOMIC DNA]</scope>
    <source>
        <strain evidence="1">DMR45628</strain>
    </source>
</reference>
<evidence type="ECO:0000313" key="1">
    <source>
        <dbReference type="EMBL" id="KAK9680269.1"/>
    </source>
</evidence>
<evidence type="ECO:0000313" key="2">
    <source>
        <dbReference type="Proteomes" id="UP001458880"/>
    </source>
</evidence>
<proteinExistence type="predicted"/>
<name>A0AAW1HUE8_POPJA</name>
<comment type="caution">
    <text evidence="1">The sequence shown here is derived from an EMBL/GenBank/DDBJ whole genome shotgun (WGS) entry which is preliminary data.</text>
</comment>